<gene>
    <name evidence="4" type="ORF">F751_5304</name>
</gene>
<dbReference type="GO" id="GO:0005730">
    <property type="term" value="C:nucleolus"/>
    <property type="evidence" value="ECO:0007669"/>
    <property type="project" value="InterPro"/>
</dbReference>
<protein>
    <submittedName>
        <fullName evidence="4">DNA polymerase V</fullName>
    </submittedName>
</protein>
<proteinExistence type="predicted"/>
<dbReference type="GO" id="GO:0003677">
    <property type="term" value="F:DNA binding"/>
    <property type="evidence" value="ECO:0007669"/>
    <property type="project" value="InterPro"/>
</dbReference>
<feature type="region of interest" description="Disordered" evidence="3">
    <location>
        <begin position="682"/>
        <end position="701"/>
    </location>
</feature>
<sequence>MFPCHSSIQEVQFRASSDLVDAVLKTQSSAPKAGKREDGEAVVAAYSPTTGYTLKRLVKGLASGNAGARQGFALALTLLLKRLPGMTADDAVLLLASYLEAPSASKGAETRDYLLGRTFGIGAIVQARVPASTACKAEMIDQLLDAGVLKSFLREAAATVILDLVASETEESVSALLSACAPLSAALSASIDQSTPETGAATAAASAAFFAAPHLTTLVPLLTFTTANHPALHSLWTTLLAFLCPGEGSVIADAALEALWMRVVEPELVGSGSHARKYLSITLFLRLLPHLTADNVATVLSPPFLRFLSTNVSQRKAYLHASAHRCELALVAALSGDDADLALAVSLALQRAGGSLWDRSLDAAQLAELVERQVAVISSACGALTLDDEEAGEEGAPPLEAPAAATAALESLWAAVKQESATEESRQAVFRLLAALAFLEPGQEAPTPQPTRGSRAKAAAKPGMEDPTMQTLRAAGASGAALRPLAAARLIALADFLAKRPVAPGSAAPSPPLADLVAWVEGALSSGHARLARVGAGALSSMQPLREALSRATASADAGGRGRVAALTHLALLLQLYEWADPSVVDPGVGPDLADVVDRALCQAGAEVDGPRAGVNGDAAPAWHDTLVDVVLSLLARPCSPMPSAPLRNAAESVFRVFATDLTTTGLQDLLRVLASSAGGPEEVLGAASPSGQGNDSDDGLGATDAEMFRMDAKLAAYFATIKNGKGGNAKAAAEQLDQFKLRVVTLLEYFLKRSPASPLVPTAAVPMLNALAVAAKPSGSQVLSQRLAGLINSKLVKTKPGAAGVSAFEPEDLAAALKRSLYLASRSADPVVESAARAVYTFLQRAAAGQHSAGDGARAVAALESAQAAARDVLASRRTRLDRAFFANLLGRVPTLAPHLLPGLLRGCSGARSEFVRAEAVALTQLALRTGQAGVAGVLGDRVADVQALLLSACDRGVFAKPARQAEAARLAARMAATLLPERR</sequence>
<dbReference type="RefSeq" id="XP_011401406.1">
    <property type="nucleotide sequence ID" value="XM_011403104.1"/>
</dbReference>
<organism evidence="4 5">
    <name type="scientific">Auxenochlorella protothecoides</name>
    <name type="common">Green microalga</name>
    <name type="synonym">Chlorella protothecoides</name>
    <dbReference type="NCBI Taxonomy" id="3075"/>
    <lineage>
        <taxon>Eukaryota</taxon>
        <taxon>Viridiplantae</taxon>
        <taxon>Chlorophyta</taxon>
        <taxon>core chlorophytes</taxon>
        <taxon>Trebouxiophyceae</taxon>
        <taxon>Chlorellales</taxon>
        <taxon>Chlorellaceae</taxon>
        <taxon>Auxenochlorella</taxon>
    </lineage>
</organism>
<accession>A0A087SRN7</accession>
<evidence type="ECO:0000256" key="2">
    <source>
        <dbReference type="ARBA" id="ARBA00023242"/>
    </source>
</evidence>
<dbReference type="PANTHER" id="PTHR13213">
    <property type="entry name" value="MYB-BINDING PROTEIN 1A FAMILY MEMBER"/>
    <property type="match status" value="1"/>
</dbReference>
<dbReference type="Proteomes" id="UP000028924">
    <property type="component" value="Unassembled WGS sequence"/>
</dbReference>
<dbReference type="GeneID" id="23616695"/>
<feature type="region of interest" description="Disordered" evidence="3">
    <location>
        <begin position="442"/>
        <end position="464"/>
    </location>
</feature>
<evidence type="ECO:0000256" key="1">
    <source>
        <dbReference type="ARBA" id="ARBA00004123"/>
    </source>
</evidence>
<dbReference type="Pfam" id="PF04931">
    <property type="entry name" value="DNA_pol_phi"/>
    <property type="match status" value="1"/>
</dbReference>
<keyword evidence="5" id="KW-1185">Reference proteome</keyword>
<dbReference type="OrthoDB" id="514119at2759"/>
<dbReference type="STRING" id="3075.A0A087SRN7"/>
<comment type="subcellular location">
    <subcellularLocation>
        <location evidence="1">Nucleus</location>
    </subcellularLocation>
</comment>
<keyword evidence="2" id="KW-0539">Nucleus</keyword>
<evidence type="ECO:0000256" key="3">
    <source>
        <dbReference type="SAM" id="MobiDB-lite"/>
    </source>
</evidence>
<name>A0A087SRN7_AUXPR</name>
<evidence type="ECO:0000313" key="4">
    <source>
        <dbReference type="EMBL" id="KFM28391.1"/>
    </source>
</evidence>
<evidence type="ECO:0000313" key="5">
    <source>
        <dbReference type="Proteomes" id="UP000028924"/>
    </source>
</evidence>
<dbReference type="PANTHER" id="PTHR13213:SF2">
    <property type="entry name" value="MYB-BINDING PROTEIN 1A"/>
    <property type="match status" value="1"/>
</dbReference>
<reference evidence="4 5" key="1">
    <citation type="journal article" date="2014" name="BMC Genomics">
        <title>Oil accumulation mechanisms of the oleaginous microalga Chlorella protothecoides revealed through its genome, transcriptomes, and proteomes.</title>
        <authorList>
            <person name="Gao C."/>
            <person name="Wang Y."/>
            <person name="Shen Y."/>
            <person name="Yan D."/>
            <person name="He X."/>
            <person name="Dai J."/>
            <person name="Wu Q."/>
        </authorList>
    </citation>
    <scope>NUCLEOTIDE SEQUENCE [LARGE SCALE GENOMIC DNA]</scope>
    <source>
        <strain evidence="4 5">0710</strain>
    </source>
</reference>
<dbReference type="GO" id="GO:0006355">
    <property type="term" value="P:regulation of DNA-templated transcription"/>
    <property type="evidence" value="ECO:0007669"/>
    <property type="project" value="InterPro"/>
</dbReference>
<dbReference type="KEGG" id="apro:F751_5304"/>
<dbReference type="AlphaFoldDB" id="A0A087SRN7"/>
<dbReference type="eggNOG" id="KOG1926">
    <property type="taxonomic scope" value="Eukaryota"/>
</dbReference>
<dbReference type="EMBL" id="KL662168">
    <property type="protein sequence ID" value="KFM28391.1"/>
    <property type="molecule type" value="Genomic_DNA"/>
</dbReference>
<dbReference type="InterPro" id="IPR007015">
    <property type="entry name" value="DNA_pol_V/MYBBP1A"/>
</dbReference>